<evidence type="ECO:0000256" key="8">
    <source>
        <dbReference type="HAMAP-Rule" id="MF_00125"/>
    </source>
</evidence>
<dbReference type="PROSITE" id="PS01316">
    <property type="entry name" value="ATP_P_PHORIBOSYLTR"/>
    <property type="match status" value="1"/>
</dbReference>
<dbReference type="InterPro" id="IPR045864">
    <property type="entry name" value="aa-tRNA-synth_II/BPL/LPL"/>
</dbReference>
<dbReference type="SUPFAM" id="SSF55681">
    <property type="entry name" value="Class II aaRS and biotin synthetases"/>
    <property type="match status" value="1"/>
</dbReference>
<dbReference type="GO" id="GO:0003879">
    <property type="term" value="F:ATP phosphoribosyltransferase activity"/>
    <property type="evidence" value="ECO:0007669"/>
    <property type="project" value="UniProtKB-EC"/>
</dbReference>
<evidence type="ECO:0000256" key="1">
    <source>
        <dbReference type="ARBA" id="ARBA00004496"/>
    </source>
</evidence>
<evidence type="ECO:0000256" key="5">
    <source>
        <dbReference type="ARBA" id="ARBA00020397"/>
    </source>
</evidence>
<keyword evidence="10" id="KW-0808">Transferase</keyword>
<dbReference type="InterPro" id="IPR004517">
    <property type="entry name" value="HisZ"/>
</dbReference>
<evidence type="ECO:0000256" key="2">
    <source>
        <dbReference type="ARBA" id="ARBA00004667"/>
    </source>
</evidence>
<dbReference type="Pfam" id="PF13393">
    <property type="entry name" value="tRNA-synt_His"/>
    <property type="match status" value="1"/>
</dbReference>
<evidence type="ECO:0000313" key="10">
    <source>
        <dbReference type="EMBL" id="MDJ1128768.1"/>
    </source>
</evidence>
<feature type="domain" description="Aminoacyl-transfer RNA synthetases class-II family profile" evidence="9">
    <location>
        <begin position="20"/>
        <end position="339"/>
    </location>
</feature>
<dbReference type="PANTHER" id="PTHR43707:SF1">
    <property type="entry name" value="HISTIDINE--TRNA LIGASE, MITOCHONDRIAL-RELATED"/>
    <property type="match status" value="1"/>
</dbReference>
<organism evidence="10 11">
    <name type="scientific">Kribbibacterium absianum</name>
    <dbReference type="NCBI Taxonomy" id="3044210"/>
    <lineage>
        <taxon>Bacteria</taxon>
        <taxon>Bacillati</taxon>
        <taxon>Actinomycetota</taxon>
        <taxon>Coriobacteriia</taxon>
        <taxon>Coriobacteriales</taxon>
        <taxon>Kribbibacteriaceae</taxon>
        <taxon>Kribbibacterium</taxon>
    </lineage>
</organism>
<dbReference type="Proteomes" id="UP001431693">
    <property type="component" value="Unassembled WGS sequence"/>
</dbReference>
<comment type="function">
    <text evidence="7 8">Required for the first step of histidine biosynthesis. May allow the feedback regulation of ATP phosphoribosyltransferase activity by histidine.</text>
</comment>
<evidence type="ECO:0000256" key="4">
    <source>
        <dbReference type="ARBA" id="ARBA00011496"/>
    </source>
</evidence>
<keyword evidence="11" id="KW-1185">Reference proteome</keyword>
<dbReference type="PROSITE" id="PS50862">
    <property type="entry name" value="AA_TRNA_LIGASE_II"/>
    <property type="match status" value="1"/>
</dbReference>
<evidence type="ECO:0000256" key="3">
    <source>
        <dbReference type="ARBA" id="ARBA00005539"/>
    </source>
</evidence>
<comment type="caution">
    <text evidence="10">The sequence shown here is derived from an EMBL/GenBank/DDBJ whole genome shotgun (WGS) entry which is preliminary data.</text>
</comment>
<comment type="subcellular location">
    <subcellularLocation>
        <location evidence="1 8">Cytoplasm</location>
    </subcellularLocation>
</comment>
<keyword evidence="10" id="KW-0328">Glycosyltransferase</keyword>
<evidence type="ECO:0000256" key="6">
    <source>
        <dbReference type="ARBA" id="ARBA00022490"/>
    </source>
</evidence>
<comment type="subunit">
    <text evidence="4 8">Heteromultimer composed of HisG and HisZ subunits.</text>
</comment>
<evidence type="ECO:0000313" key="11">
    <source>
        <dbReference type="Proteomes" id="UP001431693"/>
    </source>
</evidence>
<sequence>MLPGTPRGFRDVLPQEALAREQIADAVRAVFSAAGYEPVETPLLESREVLERAGAPKGHPFQLIDGDDRLLMLRPDLTLPIARMVAQRFGSLSFPLRLRYQAPVVREQASLRGAERQFTQLGVELIGGDEVSGEAEVMALLGHTLETLGVKGWRIVCGSVRPLAALLEAVDVGQALKLAVLDAVHGSDFVLLDQLVDQAALTPEQDRALRDVPRLHGGPDALDRLESLLANAGVDPVAAGVPELRAICSTAARHLGPGRLAFDFSIINSFDYYTGLVFKAYAPGVPWSVASGGRYDAVLENMELPSLGACGFALSLERLQEAIEAQDGRPGRRLRIAVPKGSLFRPTVELLEKAGLPVDELLNLGRRLIVSEGDVEYLIVRATDAPAFVAFGGADCGICGADSLFEANLDLVQLEDLGYGSCHFVVAEPRANAGMAEENLARRGSVRVATKYPRITQAYYDRIGCGVDILALHGNIELGPIVGMADRIVDITATGTTLRENDLVVVDDDVMECTARFFAGTASFRTDPRVRQLAEKLRALRESGAVDTDPIPGSNQEVQA</sequence>
<dbReference type="InterPro" id="IPR006195">
    <property type="entry name" value="aa-tRNA-synth_II"/>
</dbReference>
<protein>
    <recommendedName>
        <fullName evidence="5 8">ATP phosphoribosyltransferase regulatory subunit</fullName>
    </recommendedName>
</protein>
<dbReference type="EMBL" id="JASJEX010000001">
    <property type="protein sequence ID" value="MDJ1128768.1"/>
    <property type="molecule type" value="Genomic_DNA"/>
</dbReference>
<keyword evidence="8" id="KW-0028">Amino-acid biosynthesis</keyword>
<dbReference type="Pfam" id="PF01634">
    <property type="entry name" value="HisG"/>
    <property type="match status" value="1"/>
</dbReference>
<dbReference type="Gene3D" id="3.40.190.10">
    <property type="entry name" value="Periplasmic binding protein-like II"/>
    <property type="match status" value="2"/>
</dbReference>
<keyword evidence="6 8" id="KW-0963">Cytoplasm</keyword>
<dbReference type="CDD" id="cd00773">
    <property type="entry name" value="HisRS-like_core"/>
    <property type="match status" value="1"/>
</dbReference>
<dbReference type="PANTHER" id="PTHR43707">
    <property type="entry name" value="HISTIDYL-TRNA SYNTHETASE"/>
    <property type="match status" value="1"/>
</dbReference>
<accession>A0ABT6ZI83</accession>
<dbReference type="InterPro" id="IPR018198">
    <property type="entry name" value="ATP_PRibTrfase_CS"/>
</dbReference>
<dbReference type="RefSeq" id="WP_283712408.1">
    <property type="nucleotide sequence ID" value="NZ_JASJEW010000001.1"/>
</dbReference>
<gene>
    <name evidence="10" type="primary">hisG</name>
    <name evidence="8" type="synonym">hisZ</name>
    <name evidence="10" type="ORF">QJ043_01525</name>
</gene>
<name>A0ABT6ZI83_9ACTN</name>
<reference evidence="10" key="1">
    <citation type="submission" date="2023-05" db="EMBL/GenBank/DDBJ databases">
        <title>[olsenella] sp. nov., isolated from a pig farm feces dump.</title>
        <authorList>
            <person name="Chang Y.-H."/>
        </authorList>
    </citation>
    <scope>NUCLEOTIDE SEQUENCE</scope>
    <source>
        <strain evidence="10">YH-ols2217</strain>
    </source>
</reference>
<proteinExistence type="inferred from homology"/>
<keyword evidence="8" id="KW-0368">Histidine biosynthesis</keyword>
<dbReference type="HAMAP" id="MF_00125">
    <property type="entry name" value="HisZ"/>
    <property type="match status" value="1"/>
</dbReference>
<dbReference type="InterPro" id="IPR041715">
    <property type="entry name" value="HisRS-like_core"/>
</dbReference>
<comment type="similarity">
    <text evidence="3 8">Belongs to the class-II aminoacyl-tRNA synthetase family. HisZ subfamily.</text>
</comment>
<dbReference type="InterPro" id="IPR004516">
    <property type="entry name" value="HisRS/HisZ"/>
</dbReference>
<dbReference type="InterPro" id="IPR013820">
    <property type="entry name" value="ATP_PRibTrfase_cat"/>
</dbReference>
<evidence type="ECO:0000256" key="7">
    <source>
        <dbReference type="ARBA" id="ARBA00025246"/>
    </source>
</evidence>
<dbReference type="SUPFAM" id="SSF53850">
    <property type="entry name" value="Periplasmic binding protein-like II"/>
    <property type="match status" value="1"/>
</dbReference>
<comment type="pathway">
    <text evidence="2 8">Amino-acid biosynthesis; L-histidine biosynthesis; L-histidine from 5-phospho-alpha-D-ribose 1-diphosphate: step 1/9.</text>
</comment>
<evidence type="ECO:0000259" key="9">
    <source>
        <dbReference type="PROSITE" id="PS50862"/>
    </source>
</evidence>
<dbReference type="NCBIfam" id="TIGR00070">
    <property type="entry name" value="hisG"/>
    <property type="match status" value="1"/>
</dbReference>
<comment type="miscellaneous">
    <text evidence="8">This function is generally fulfilled by the C-terminal part of HisG, which is missing in some bacteria such as this one.</text>
</comment>
<dbReference type="Gene3D" id="3.30.930.10">
    <property type="entry name" value="Bira Bifunctional Protein, Domain 2"/>
    <property type="match status" value="1"/>
</dbReference>